<organism evidence="1">
    <name type="scientific">Sesamum latifolium</name>
    <dbReference type="NCBI Taxonomy" id="2727402"/>
    <lineage>
        <taxon>Eukaryota</taxon>
        <taxon>Viridiplantae</taxon>
        <taxon>Streptophyta</taxon>
        <taxon>Embryophyta</taxon>
        <taxon>Tracheophyta</taxon>
        <taxon>Spermatophyta</taxon>
        <taxon>Magnoliopsida</taxon>
        <taxon>eudicotyledons</taxon>
        <taxon>Gunneridae</taxon>
        <taxon>Pentapetalae</taxon>
        <taxon>asterids</taxon>
        <taxon>lamiids</taxon>
        <taxon>Lamiales</taxon>
        <taxon>Pedaliaceae</taxon>
        <taxon>Sesamum</taxon>
    </lineage>
</organism>
<gene>
    <name evidence="1" type="ORF">Slati_2866300</name>
</gene>
<dbReference type="PANTHER" id="PTHR35133:SF1">
    <property type="entry name" value="PROTEIN EFFECTOR OF TRANSCRIPTION 2-RELATED"/>
    <property type="match status" value="1"/>
</dbReference>
<protein>
    <submittedName>
        <fullName evidence="1">Uncharacterized protein</fullName>
    </submittedName>
</protein>
<dbReference type="Pfam" id="PF19239">
    <property type="entry name" value="GIY_YIG_domain"/>
    <property type="match status" value="2"/>
</dbReference>
<dbReference type="EMBL" id="JACGWN010000010">
    <property type="protein sequence ID" value="KAL0426915.1"/>
    <property type="molecule type" value="Genomic_DNA"/>
</dbReference>
<accession>A0AAW2VF88</accession>
<sequence length="235" mass="26890">MPLLDLRPRVVVSEWRNEIGRITRWEKKELNGTGRRTSHVAFLVQEFTSLVAMSFVGSRREPRKLDSSSVVPVYVGQADNVRPDYNEIFSKDLSMAYRWAPMKSKKDAKNTEDQLLEKYDYAWNKRSNGGRRPDDILKKLDCSAKKSQFRYSLLPMMLQCFHQKQVGDKLRTCDQFFLENNQFNSAIGAENKGIMSRIFGIMRLQPGRPQSGFRDDSKGVCGITIGHGSVCTKAP</sequence>
<reference evidence="1" key="2">
    <citation type="journal article" date="2024" name="Plant">
        <title>Genomic evolution and insights into agronomic trait innovations of Sesamum species.</title>
        <authorList>
            <person name="Miao H."/>
            <person name="Wang L."/>
            <person name="Qu L."/>
            <person name="Liu H."/>
            <person name="Sun Y."/>
            <person name="Le M."/>
            <person name="Wang Q."/>
            <person name="Wei S."/>
            <person name="Zheng Y."/>
            <person name="Lin W."/>
            <person name="Duan Y."/>
            <person name="Cao H."/>
            <person name="Xiong S."/>
            <person name="Wang X."/>
            <person name="Wei L."/>
            <person name="Li C."/>
            <person name="Ma Q."/>
            <person name="Ju M."/>
            <person name="Zhao R."/>
            <person name="Li G."/>
            <person name="Mu C."/>
            <person name="Tian Q."/>
            <person name="Mei H."/>
            <person name="Zhang T."/>
            <person name="Gao T."/>
            <person name="Zhang H."/>
        </authorList>
    </citation>
    <scope>NUCLEOTIDE SEQUENCE</scope>
    <source>
        <strain evidence="1">KEN1</strain>
    </source>
</reference>
<dbReference type="AlphaFoldDB" id="A0AAW2VF88"/>
<name>A0AAW2VF88_9LAMI</name>
<dbReference type="GO" id="GO:0003677">
    <property type="term" value="F:DNA binding"/>
    <property type="evidence" value="ECO:0007669"/>
    <property type="project" value="InterPro"/>
</dbReference>
<proteinExistence type="predicted"/>
<evidence type="ECO:0000313" key="1">
    <source>
        <dbReference type="EMBL" id="KAL0426915.1"/>
    </source>
</evidence>
<dbReference type="InterPro" id="IPR038909">
    <property type="entry name" value="Effector_transcript"/>
</dbReference>
<dbReference type="GO" id="GO:0006355">
    <property type="term" value="P:regulation of DNA-templated transcription"/>
    <property type="evidence" value="ECO:0007669"/>
    <property type="project" value="InterPro"/>
</dbReference>
<comment type="caution">
    <text evidence="1">The sequence shown here is derived from an EMBL/GenBank/DDBJ whole genome shotgun (WGS) entry which is preliminary data.</text>
</comment>
<reference evidence="1" key="1">
    <citation type="submission" date="2020-06" db="EMBL/GenBank/DDBJ databases">
        <authorList>
            <person name="Li T."/>
            <person name="Hu X."/>
            <person name="Zhang T."/>
            <person name="Song X."/>
            <person name="Zhang H."/>
            <person name="Dai N."/>
            <person name="Sheng W."/>
            <person name="Hou X."/>
            <person name="Wei L."/>
        </authorList>
    </citation>
    <scope>NUCLEOTIDE SEQUENCE</scope>
    <source>
        <strain evidence="1">KEN1</strain>
        <tissue evidence="1">Leaf</tissue>
    </source>
</reference>
<dbReference type="PANTHER" id="PTHR35133">
    <property type="entry name" value="PROTEIN EFFECTOR OF TRANSCRIPTION 2-RELATED"/>
    <property type="match status" value="1"/>
</dbReference>